<evidence type="ECO:0000256" key="3">
    <source>
        <dbReference type="ARBA" id="ARBA00022692"/>
    </source>
</evidence>
<dbReference type="EMBL" id="GL833133">
    <property type="protein sequence ID" value="EGB06676.1"/>
    <property type="molecule type" value="Genomic_DNA"/>
</dbReference>
<evidence type="ECO:0000256" key="5">
    <source>
        <dbReference type="ARBA" id="ARBA00023136"/>
    </source>
</evidence>
<evidence type="ECO:0000313" key="8">
    <source>
        <dbReference type="EMBL" id="EGB06676.1"/>
    </source>
</evidence>
<organism evidence="9">
    <name type="scientific">Aureococcus anophagefferens</name>
    <name type="common">Harmful bloom alga</name>
    <dbReference type="NCBI Taxonomy" id="44056"/>
    <lineage>
        <taxon>Eukaryota</taxon>
        <taxon>Sar</taxon>
        <taxon>Stramenopiles</taxon>
        <taxon>Ochrophyta</taxon>
        <taxon>Pelagophyceae</taxon>
        <taxon>Pelagomonadales</taxon>
        <taxon>Pelagomonadaceae</taxon>
        <taxon>Aureococcus</taxon>
    </lineage>
</organism>
<name>F0YDR1_AURAN</name>
<accession>F0YDR1</accession>
<dbReference type="GO" id="GO:0005886">
    <property type="term" value="C:plasma membrane"/>
    <property type="evidence" value="ECO:0007669"/>
    <property type="project" value="UniProtKB-SubCell"/>
</dbReference>
<dbReference type="InParanoid" id="F0YDR1"/>
<keyword evidence="4" id="KW-1133">Transmembrane helix</keyword>
<feature type="compositionally biased region" description="Low complexity" evidence="6">
    <location>
        <begin position="394"/>
        <end position="404"/>
    </location>
</feature>
<dbReference type="PANTHER" id="PTHR42920:SF5">
    <property type="entry name" value="EAMA DOMAIN-CONTAINING PROTEIN"/>
    <property type="match status" value="1"/>
</dbReference>
<feature type="compositionally biased region" description="Basic and acidic residues" evidence="6">
    <location>
        <begin position="342"/>
        <end position="354"/>
    </location>
</feature>
<dbReference type="PROSITE" id="PS51518">
    <property type="entry name" value="SGF29_C"/>
    <property type="match status" value="1"/>
</dbReference>
<feature type="region of interest" description="Disordered" evidence="6">
    <location>
        <begin position="335"/>
        <end position="370"/>
    </location>
</feature>
<dbReference type="Gene3D" id="3.10.450.50">
    <property type="match status" value="2"/>
</dbReference>
<dbReference type="InterPro" id="IPR032710">
    <property type="entry name" value="NTF2-like_dom_sf"/>
</dbReference>
<keyword evidence="3" id="KW-0812">Transmembrane</keyword>
<dbReference type="InterPro" id="IPR051258">
    <property type="entry name" value="Diverse_Substrate_Transporter"/>
</dbReference>
<proteinExistence type="predicted"/>
<keyword evidence="9" id="KW-1185">Reference proteome</keyword>
<evidence type="ECO:0000256" key="2">
    <source>
        <dbReference type="ARBA" id="ARBA00022475"/>
    </source>
</evidence>
<keyword evidence="2" id="KW-1003">Cell membrane</keyword>
<evidence type="ECO:0000313" key="9">
    <source>
        <dbReference type="Proteomes" id="UP000002729"/>
    </source>
</evidence>
<feature type="region of interest" description="Disordered" evidence="6">
    <location>
        <begin position="780"/>
        <end position="803"/>
    </location>
</feature>
<feature type="compositionally biased region" description="Polar residues" evidence="6">
    <location>
        <begin position="384"/>
        <end position="393"/>
    </location>
</feature>
<feature type="domain" description="SGF29 C-terminal" evidence="7">
    <location>
        <begin position="1170"/>
        <end position="1319"/>
    </location>
</feature>
<dbReference type="eggNOG" id="ENOG502S4BR">
    <property type="taxonomic scope" value="Eukaryota"/>
</dbReference>
<sequence>MAHHAWCRSTFDPFEDPANCVRAARPPNAELFIPNVSFTSVGAHGSLNGNPQPFEDAVEAYHVNCLSRLPPDDPRWAHPLARRLRPDVEFLRKHHRARKRRVVFDAAALRAREDLTPDEFEYVEAFAKGAVACGVAATREAKKSHYAGISAANLAVVAVLRDKRAVRQRAALAERQRALAVDVGFTDAIRAAVGWAGDGLPDDCPSAAHLGSPDCPGRARALRAFFEGRSLSPRGVDKDKDRIRKALGDDGFREIIAARYPRLVPYPHIIEALAKRAQLDHVFSCACDHPMNLFLESDVLNSSFSDYNIMALKAAMYTPPVMRAAGDWVRAAFSAQGGGDPDASREPAVADKNDCSSGASPLSSRVGGAPAAAGASAQAGASTENAASAGNGTSEAAAASPSGADAERRAAAATWCGESDESERSWTGRPAADAVETRAGGGGSVAELRRALHVGERGVEFGPVASPPTPAFAPWTDATERELQALIRRKQKALLQPAPGAPNPFRLSIHAHALDAAWRAQLAPRDRIMPNAADCDFTKLTKAVEAQARSFYDAYGEAQRTFELPIPCHPIELIGLSAATASTAAAIFEEATLRVSGDPTMAVLRAHVRAIVFDESGLGKMMLEARLGLSNISEEVYAAARQLYTVAFVLDDITMARPEGIVLIPLIFAAMWEDLEFNGAWKRYFGPKRVALVAAAVAFPTKDAAMRMQAGLRHVDAPGGAGLQTRLDEVLADDPAADGDGGDGATVMEEEATRVDGSGGAIDEERSRQVAVDAQASLAGFEERPAASEGAKASGGDGGDGATVMEEEATRVDGSGGAIDEERSRQVAVDAQASLAGFEERPAASEGAKASGGDGVTDLLATFAAHELGEPPAPQAVDAAAVDKAEAALAVALANSNSPPPPTVAQLAQSSNAEALRAVLAKLATRTARRRRSNPVVLREDAYVVLDALYDDDGAMRRKAEPLEAEARSKSDAAKAALREGWRMGVAEDEIDRLDRVVEACERAESEIRARHSLHRGETQDDWRGHKFCLVKIAKMTRNRAKWTQDGLEVVKSSAGANFSLVVVEPVAPGGTPTAALPAAPAEDPVTAARRTLAVLGAELENATTRVLRVHGVSKREAIVARVKGRIDAVDICDDVELRDIRSDLVRRAEALPLSTEAPRQEPTAVEAAAPQEPVGRDEVAVMVHPGDERLELASVLQYDRSFGGGYEVQLERDKEIVELPAKRVRRLDPHEDDDFAKGEPVLALFPETTSFRRAVVAQKPKRARGGAPLEIVGSTTALAAEPTPYALSDTKSEDLATLASLPIIWALMVVVMRVLSDAIEPVYCVLWSQALTLPYFAGAALLSPADEDKSGSLGATLATGSVLGLLWALGALVQNTGFEHGASASHGAFLTQMTTLLVPTFSMLRGDVVPKKFLYACALALPGIACFTFDAGSGGGSSSLDGDALCALAAVVYSSYDLYLASVGDDFDGNRMNFARAVFGTGGAAAAAIAFGSFGDDITDVADVVSGVAVPAIGLPVLACLNLASTTIQPKAHAAVPPAVSQIFYAQTPMWASLLAFLLLRESFSPSSQLGIAAFTLSLAVAAAPDDALAKLLPKQEAAESPRLENLSTTALIAPRAATPALTRVRVETLNFGEMLQNVAKQVGGARASAAASQTAGEKLKALLGKAEGVDPAEIAAACADDVLYEDMASSTFKGPAAVAAYFTTKYQGCRIAVEKTAGNATTGGMTWRREKVGDSSVYGLRGTTYCRFDEGGKLLYVREGSEPLLKPGEATEALLKAVTANVEKEDTPATYEPRAPTGAVAVADYLWNEAYPKGATPAVALELFAEDIRYEDFNYPAPFLGKPAVKEFVEAFDIPGIDFVPLEISGGDVDGGACCFTWIVKVNGQDGPKGISFYESDGAGKISYIRDIPATTPAPLQAIAALVNPELRVFSPRAD</sequence>
<dbReference type="InterPro" id="IPR010750">
    <property type="entry name" value="SGF29_tudor-like_dom"/>
</dbReference>
<keyword evidence="5" id="KW-0472">Membrane</keyword>
<dbReference type="RefSeq" id="XP_009038428.1">
    <property type="nucleotide sequence ID" value="XM_009040180.1"/>
</dbReference>
<evidence type="ECO:0000256" key="1">
    <source>
        <dbReference type="ARBA" id="ARBA00004651"/>
    </source>
</evidence>
<comment type="subcellular location">
    <subcellularLocation>
        <location evidence="1">Cell membrane</location>
        <topology evidence="1">Multi-pass membrane protein</topology>
    </subcellularLocation>
</comment>
<dbReference type="Pfam" id="PF07039">
    <property type="entry name" value="SGF29_Tudor"/>
    <property type="match status" value="1"/>
</dbReference>
<dbReference type="KEGG" id="aaf:AURANDRAFT_65293"/>
<feature type="region of interest" description="Disordered" evidence="6">
    <location>
        <begin position="384"/>
        <end position="443"/>
    </location>
</feature>
<dbReference type="SUPFAM" id="SSF54427">
    <property type="entry name" value="NTF2-like"/>
    <property type="match status" value="2"/>
</dbReference>
<evidence type="ECO:0000256" key="4">
    <source>
        <dbReference type="ARBA" id="ARBA00022989"/>
    </source>
</evidence>
<dbReference type="GeneID" id="20225263"/>
<feature type="region of interest" description="Disordered" evidence="6">
    <location>
        <begin position="752"/>
        <end position="771"/>
    </location>
</feature>
<evidence type="ECO:0000259" key="7">
    <source>
        <dbReference type="PROSITE" id="PS51518"/>
    </source>
</evidence>
<dbReference type="PANTHER" id="PTHR42920">
    <property type="entry name" value="OS03G0707200 PROTEIN-RELATED"/>
    <property type="match status" value="1"/>
</dbReference>
<dbReference type="Proteomes" id="UP000002729">
    <property type="component" value="Unassembled WGS sequence"/>
</dbReference>
<gene>
    <name evidence="8" type="ORF">AURANDRAFT_65293</name>
</gene>
<reference evidence="8 9" key="1">
    <citation type="journal article" date="2011" name="Proc. Natl. Acad. Sci. U.S.A.">
        <title>Niche of harmful alga Aureococcus anophagefferens revealed through ecogenomics.</title>
        <authorList>
            <person name="Gobler C.J."/>
            <person name="Berry D.L."/>
            <person name="Dyhrman S.T."/>
            <person name="Wilhelm S.W."/>
            <person name="Salamov A."/>
            <person name="Lobanov A.V."/>
            <person name="Zhang Y."/>
            <person name="Collier J.L."/>
            <person name="Wurch L.L."/>
            <person name="Kustka A.B."/>
            <person name="Dill B.D."/>
            <person name="Shah M."/>
            <person name="VerBerkmoes N.C."/>
            <person name="Kuo A."/>
            <person name="Terry A."/>
            <person name="Pangilinan J."/>
            <person name="Lindquist E.A."/>
            <person name="Lucas S."/>
            <person name="Paulsen I.T."/>
            <person name="Hattenrath-Lehmann T.K."/>
            <person name="Talmage S.C."/>
            <person name="Walker E.A."/>
            <person name="Koch F."/>
            <person name="Burson A.M."/>
            <person name="Marcoval M.A."/>
            <person name="Tang Y.Z."/>
            <person name="Lecleir G.R."/>
            <person name="Coyne K.J."/>
            <person name="Berg G.M."/>
            <person name="Bertrand E.M."/>
            <person name="Saito M.A."/>
            <person name="Gladyshev V.N."/>
            <person name="Grigoriev I.V."/>
        </authorList>
    </citation>
    <scope>NUCLEOTIDE SEQUENCE [LARGE SCALE GENOMIC DNA]</scope>
    <source>
        <strain evidence="9">CCMP 1984</strain>
    </source>
</reference>
<dbReference type="Gene3D" id="2.30.30.140">
    <property type="match status" value="1"/>
</dbReference>
<evidence type="ECO:0000256" key="6">
    <source>
        <dbReference type="SAM" id="MobiDB-lite"/>
    </source>
</evidence>
<protein>
    <recommendedName>
        <fullName evidence="7">SGF29 C-terminal domain-containing protein</fullName>
    </recommendedName>
</protein>
<dbReference type="OrthoDB" id="201750at2759"/>